<proteinExistence type="predicted"/>
<name>A0A5B0Q718_PUCGR</name>
<feature type="region of interest" description="Disordered" evidence="1">
    <location>
        <begin position="48"/>
        <end position="116"/>
    </location>
</feature>
<dbReference type="AlphaFoldDB" id="A0A5B0Q718"/>
<gene>
    <name evidence="2" type="ORF">PGT21_030780</name>
    <name evidence="3" type="ORF">PGTUg99_037760</name>
</gene>
<comment type="caution">
    <text evidence="2">The sequence shown here is derived from an EMBL/GenBank/DDBJ whole genome shotgun (WGS) entry which is preliminary data.</text>
</comment>
<organism evidence="2 4">
    <name type="scientific">Puccinia graminis f. sp. tritici</name>
    <dbReference type="NCBI Taxonomy" id="56615"/>
    <lineage>
        <taxon>Eukaryota</taxon>
        <taxon>Fungi</taxon>
        <taxon>Dikarya</taxon>
        <taxon>Basidiomycota</taxon>
        <taxon>Pucciniomycotina</taxon>
        <taxon>Pucciniomycetes</taxon>
        <taxon>Pucciniales</taxon>
        <taxon>Pucciniaceae</taxon>
        <taxon>Puccinia</taxon>
    </lineage>
</organism>
<accession>A0A5B0Q718</accession>
<dbReference type="Proteomes" id="UP000324748">
    <property type="component" value="Unassembled WGS sequence"/>
</dbReference>
<evidence type="ECO:0000313" key="5">
    <source>
        <dbReference type="Proteomes" id="UP000325313"/>
    </source>
</evidence>
<sequence>MQVTSSATGSDSHQYWQPARTGISDYSLTPAPALLLSKSFDGMYRNLTPVSNNRASPSPRRMKLPRGLDPGWDIAVDRTLRTPHSTSTNPKLDTGHQLSLASRITHHIPSSSKLEA</sequence>
<keyword evidence="4" id="KW-1185">Reference proteome</keyword>
<evidence type="ECO:0000313" key="4">
    <source>
        <dbReference type="Proteomes" id="UP000324748"/>
    </source>
</evidence>
<dbReference type="Proteomes" id="UP000325313">
    <property type="component" value="Unassembled WGS sequence"/>
</dbReference>
<evidence type="ECO:0000313" key="2">
    <source>
        <dbReference type="EMBL" id="KAA1109010.1"/>
    </source>
</evidence>
<dbReference type="EMBL" id="VSWC01000028">
    <property type="protein sequence ID" value="KAA1109010.1"/>
    <property type="molecule type" value="Genomic_DNA"/>
</dbReference>
<evidence type="ECO:0000313" key="3">
    <source>
        <dbReference type="EMBL" id="KAA1122535.1"/>
    </source>
</evidence>
<dbReference type="EMBL" id="VDEP01000236">
    <property type="protein sequence ID" value="KAA1122535.1"/>
    <property type="molecule type" value="Genomic_DNA"/>
</dbReference>
<feature type="compositionally biased region" description="Polar residues" evidence="1">
    <location>
        <begin position="82"/>
        <end position="116"/>
    </location>
</feature>
<protein>
    <submittedName>
        <fullName evidence="2">Uncharacterized protein</fullName>
    </submittedName>
</protein>
<evidence type="ECO:0000256" key="1">
    <source>
        <dbReference type="SAM" id="MobiDB-lite"/>
    </source>
</evidence>
<reference evidence="4 5" key="1">
    <citation type="submission" date="2019-05" db="EMBL/GenBank/DDBJ databases">
        <title>Emergence of the Ug99 lineage of the wheat stem rust pathogen through somatic hybridization.</title>
        <authorList>
            <person name="Li F."/>
            <person name="Upadhyaya N.M."/>
            <person name="Sperschneider J."/>
            <person name="Matny O."/>
            <person name="Nguyen-Phuc H."/>
            <person name="Mago R."/>
            <person name="Raley C."/>
            <person name="Miller M.E."/>
            <person name="Silverstein K.A.T."/>
            <person name="Henningsen E."/>
            <person name="Hirsch C.D."/>
            <person name="Visser B."/>
            <person name="Pretorius Z.A."/>
            <person name="Steffenson B.J."/>
            <person name="Schwessinger B."/>
            <person name="Dodds P.N."/>
            <person name="Figueroa M."/>
        </authorList>
    </citation>
    <scope>NUCLEOTIDE SEQUENCE [LARGE SCALE GENOMIC DNA]</scope>
    <source>
        <strain evidence="2">21-0</strain>
        <strain evidence="3 5">Ug99</strain>
    </source>
</reference>